<comment type="caution">
    <text evidence="2">The sequence shown here is derived from an EMBL/GenBank/DDBJ whole genome shotgun (WGS) entry which is preliminary data.</text>
</comment>
<feature type="signal peptide" evidence="1">
    <location>
        <begin position="1"/>
        <end position="29"/>
    </location>
</feature>
<evidence type="ECO:0000313" key="3">
    <source>
        <dbReference type="Proteomes" id="UP000295367"/>
    </source>
</evidence>
<dbReference type="AlphaFoldDB" id="A0A4R3YAY8"/>
<feature type="chain" id="PRO_5020863284" evidence="1">
    <location>
        <begin position="30"/>
        <end position="279"/>
    </location>
</feature>
<gene>
    <name evidence="2" type="ORF">EDC63_104155</name>
</gene>
<dbReference type="Proteomes" id="UP000295367">
    <property type="component" value="Unassembled WGS sequence"/>
</dbReference>
<name>A0A4R3YAY8_9PROT</name>
<evidence type="ECO:0000256" key="1">
    <source>
        <dbReference type="SAM" id="SignalP"/>
    </source>
</evidence>
<accession>A0A4R3YAY8</accession>
<dbReference type="PANTHER" id="PTHR35841">
    <property type="entry name" value="PHOSPHONATES-BINDING PERIPLASMIC PROTEIN"/>
    <property type="match status" value="1"/>
</dbReference>
<reference evidence="2 3" key="1">
    <citation type="submission" date="2019-03" db="EMBL/GenBank/DDBJ databases">
        <title>Genomic Encyclopedia of Type Strains, Phase IV (KMG-IV): sequencing the most valuable type-strain genomes for metagenomic binning, comparative biology and taxonomic classification.</title>
        <authorList>
            <person name="Goeker M."/>
        </authorList>
    </citation>
    <scope>NUCLEOTIDE SEQUENCE [LARGE SCALE GENOMIC DNA]</scope>
    <source>
        <strain evidence="2 3">DSM 100309</strain>
    </source>
</reference>
<dbReference type="PANTHER" id="PTHR35841:SF1">
    <property type="entry name" value="PHOSPHONATES-BINDING PERIPLASMIC PROTEIN"/>
    <property type="match status" value="1"/>
</dbReference>
<evidence type="ECO:0000313" key="2">
    <source>
        <dbReference type="EMBL" id="TCV88198.1"/>
    </source>
</evidence>
<dbReference type="EMBL" id="SMCO01000004">
    <property type="protein sequence ID" value="TCV88198.1"/>
    <property type="molecule type" value="Genomic_DNA"/>
</dbReference>
<dbReference type="Gene3D" id="3.40.190.10">
    <property type="entry name" value="Periplasmic binding protein-like II"/>
    <property type="match status" value="2"/>
</dbReference>
<organism evidence="2 3">
    <name type="scientific">Sulfurirhabdus autotrophica</name>
    <dbReference type="NCBI Taxonomy" id="1706046"/>
    <lineage>
        <taxon>Bacteria</taxon>
        <taxon>Pseudomonadati</taxon>
        <taxon>Pseudomonadota</taxon>
        <taxon>Betaproteobacteria</taxon>
        <taxon>Nitrosomonadales</taxon>
        <taxon>Sulfuricellaceae</taxon>
        <taxon>Sulfurirhabdus</taxon>
    </lineage>
</organism>
<keyword evidence="3" id="KW-1185">Reference proteome</keyword>
<keyword evidence="1" id="KW-0732">Signal</keyword>
<protein>
    <submittedName>
        <fullName evidence="2">ABC-type phosphate/phosphonate transport system substrate-binding protein</fullName>
    </submittedName>
</protein>
<proteinExistence type="predicted"/>
<dbReference type="Pfam" id="PF12974">
    <property type="entry name" value="Phosphonate-bd"/>
    <property type="match status" value="1"/>
</dbReference>
<dbReference type="SUPFAM" id="SSF53850">
    <property type="entry name" value="Periplasmic binding protein-like II"/>
    <property type="match status" value="1"/>
</dbReference>
<sequence>MRNNKLIQCIAFQLLITSLLVAFQPSAIAAENTPIRMGINHGLSEPLKSYDRQERYQTFSDYISEVLKRPVRFEVFQNLKRPTGDPKKARYDIAFVRPSNNVGLALRDKGSSLVASAKGDLNAYFFVSKDSPIKTPAEMKGKRFVMPAPTSLMSYIGLASLRDLGIDPTSQQISYTDFQEQGGFMVQQKLTDVSIVGPLVAKDMQAKGNVLIYKSKPVPSWAMVASPSISQVDVEKLRAALINLSNTEAGKKILHKIEVDAFEEGNKDQYIEMLKWLKI</sequence>